<comment type="caution">
    <text evidence="1">The sequence shown here is derived from an EMBL/GenBank/DDBJ whole genome shotgun (WGS) entry which is preliminary data.</text>
</comment>
<accession>A0A218Y176</accession>
<gene>
    <name evidence="1" type="ORF">CDL15_Pgr011588</name>
</gene>
<protein>
    <submittedName>
        <fullName evidence="1">Uncharacterized protein</fullName>
    </submittedName>
</protein>
<dbReference type="Proteomes" id="UP000197138">
    <property type="component" value="Unassembled WGS sequence"/>
</dbReference>
<sequence length="150" mass="15776">MKMGGGEDPGRRGRRFPLLGVAATAREDAGDGSKHLLGYTVLGMGVTGIDTAGIEGKSRVFRRGFPKSPISKSSETRANPPFLLAGSCSPFPNRIYVPFNCNSFHFSAEISADLEEIAKIAILGISGAGGVAGNRRALPGLPDPARILFF</sequence>
<dbReference type="AlphaFoldDB" id="A0A218Y176"/>
<reference evidence="2" key="1">
    <citation type="journal article" date="2017" name="Plant J.">
        <title>The pomegranate (Punica granatum L.) genome and the genomics of punicalagin biosynthesis.</title>
        <authorList>
            <person name="Qin G."/>
            <person name="Xu C."/>
            <person name="Ming R."/>
            <person name="Tang H."/>
            <person name="Guyot R."/>
            <person name="Kramer E.M."/>
            <person name="Hu Y."/>
            <person name="Yi X."/>
            <person name="Qi Y."/>
            <person name="Xu X."/>
            <person name="Gao Z."/>
            <person name="Pan H."/>
            <person name="Jian J."/>
            <person name="Tian Y."/>
            <person name="Yue Z."/>
            <person name="Xu Y."/>
        </authorList>
    </citation>
    <scope>NUCLEOTIDE SEQUENCE [LARGE SCALE GENOMIC DNA]</scope>
    <source>
        <strain evidence="2">cv. Dabenzi</strain>
    </source>
</reference>
<evidence type="ECO:0000313" key="1">
    <source>
        <dbReference type="EMBL" id="OWM90828.1"/>
    </source>
</evidence>
<evidence type="ECO:0000313" key="2">
    <source>
        <dbReference type="Proteomes" id="UP000197138"/>
    </source>
</evidence>
<organism evidence="1 2">
    <name type="scientific">Punica granatum</name>
    <name type="common">Pomegranate</name>
    <dbReference type="NCBI Taxonomy" id="22663"/>
    <lineage>
        <taxon>Eukaryota</taxon>
        <taxon>Viridiplantae</taxon>
        <taxon>Streptophyta</taxon>
        <taxon>Embryophyta</taxon>
        <taxon>Tracheophyta</taxon>
        <taxon>Spermatophyta</taxon>
        <taxon>Magnoliopsida</taxon>
        <taxon>eudicotyledons</taxon>
        <taxon>Gunneridae</taxon>
        <taxon>Pentapetalae</taxon>
        <taxon>rosids</taxon>
        <taxon>malvids</taxon>
        <taxon>Myrtales</taxon>
        <taxon>Lythraceae</taxon>
        <taxon>Punica</taxon>
    </lineage>
</organism>
<proteinExistence type="predicted"/>
<dbReference type="EMBL" id="MTKT01000535">
    <property type="protein sequence ID" value="OWM90828.1"/>
    <property type="molecule type" value="Genomic_DNA"/>
</dbReference>
<name>A0A218Y176_PUNGR</name>